<dbReference type="InterPro" id="IPR005247">
    <property type="entry name" value="YbhB_YbcL/LppC-like"/>
</dbReference>
<sequence length="184" mass="20053">MKRTNLILVLSLIFSTVVFGQKTFTLSSKDLGGETTKVQEFNGFGCLGDNQSPQLSWKNAPEGTKSFAITMYDPDAPTGSGFWHWVVFDIPANINELVTNAGNIKLNLAPKGAIQSKTDYGINGFGGPCPPVGHGFHQYIITVYALKTDKLGLDANINPAVVGFYLWNNTLAKASIVAYYKRDK</sequence>
<reference evidence="2" key="2">
    <citation type="submission" date="2022-10" db="EMBL/GenBank/DDBJ databases">
        <title>Sifting through the core-genome to identify putative cross-protective antigens against Riemerella anatipestifer.</title>
        <authorList>
            <person name="Zheng X."/>
            <person name="Zhang W."/>
        </authorList>
    </citation>
    <scope>NUCLEOTIDE SEQUENCE</scope>
    <source>
        <strain evidence="2">ZWRA178</strain>
    </source>
</reference>
<dbReference type="Gene3D" id="3.90.280.10">
    <property type="entry name" value="PEBP-like"/>
    <property type="match status" value="1"/>
</dbReference>
<dbReference type="NCBIfam" id="TIGR00481">
    <property type="entry name" value="YbhB/YbcL family Raf kinase inhibitor-like protein"/>
    <property type="match status" value="1"/>
</dbReference>
<name>A0A1A5FJY1_RIEAN</name>
<gene>
    <name evidence="1" type="ORF">AB406_0076</name>
    <name evidence="2" type="ORF">OKE68_11445</name>
    <name evidence="3" type="ORF">PG303_08915</name>
</gene>
<evidence type="ECO:0000313" key="2">
    <source>
        <dbReference type="EMBL" id="MCW0524920.1"/>
    </source>
</evidence>
<dbReference type="InterPro" id="IPR008914">
    <property type="entry name" value="PEBP"/>
</dbReference>
<dbReference type="EMBL" id="JAOZYT010000127">
    <property type="protein sequence ID" value="MCW0524920.1"/>
    <property type="molecule type" value="Genomic_DNA"/>
</dbReference>
<keyword evidence="2" id="KW-0649">Protein kinase inhibitor</keyword>
<dbReference type="Proteomes" id="UP000189883">
    <property type="component" value="Chromosome"/>
</dbReference>
<dbReference type="EMBL" id="JAQZHK010000008">
    <property type="protein sequence ID" value="MDY3513334.1"/>
    <property type="molecule type" value="Genomic_DNA"/>
</dbReference>
<dbReference type="Proteomes" id="UP001284033">
    <property type="component" value="Unassembled WGS sequence"/>
</dbReference>
<dbReference type="InterPro" id="IPR036610">
    <property type="entry name" value="PEBP-like_sf"/>
</dbReference>
<reference evidence="1 4" key="1">
    <citation type="submission" date="2015-06" db="EMBL/GenBank/DDBJ databases">
        <title>R. anatipestifer strain HXb2 is the most virulent strain so far, and the genome sequence would help us uncover the pathogenesis.</title>
        <authorList>
            <person name="Hu Q."/>
            <person name="Qi J."/>
            <person name="Bo H."/>
            <person name="Liu G."/>
            <person name="Tao M."/>
            <person name="Ding Y."/>
            <person name="Xue Y."/>
        </authorList>
    </citation>
    <scope>NUCLEOTIDE SEQUENCE [LARGE SCALE GENOMIC DNA]</scope>
    <source>
        <strain evidence="1 4">HXb2</strain>
    </source>
</reference>
<dbReference type="EMBL" id="CP011859">
    <property type="protein sequence ID" value="AQY21041.1"/>
    <property type="molecule type" value="Genomic_DNA"/>
</dbReference>
<dbReference type="RefSeq" id="WP_014937098.1">
    <property type="nucleotide sequence ID" value="NZ_CP011859.1"/>
</dbReference>
<accession>A0A1A5FJY1</accession>
<reference evidence="3" key="3">
    <citation type="submission" date="2023-01" db="EMBL/GenBank/DDBJ databases">
        <title>Genome-based studies on antimicrobial resistance profiles of Riemerella anatipestifer in China, 1994 to 2021.</title>
        <authorList>
            <person name="Yang Z."/>
            <person name="Zhu D."/>
        </authorList>
    </citation>
    <scope>NUCLEOTIDE SEQUENCE</scope>
    <source>
        <strain evidence="3">RCAD1218</strain>
    </source>
</reference>
<evidence type="ECO:0000313" key="1">
    <source>
        <dbReference type="EMBL" id="AQY21041.1"/>
    </source>
</evidence>
<dbReference type="AlphaFoldDB" id="A0A1A5FJY1"/>
<dbReference type="PANTHER" id="PTHR30289:SF1">
    <property type="entry name" value="PEBP (PHOSPHATIDYLETHANOLAMINE-BINDING PROTEIN) FAMILY PROTEIN"/>
    <property type="match status" value="1"/>
</dbReference>
<proteinExistence type="predicted"/>
<dbReference type="Proteomes" id="UP001207440">
    <property type="component" value="Unassembled WGS sequence"/>
</dbReference>
<dbReference type="Pfam" id="PF01161">
    <property type="entry name" value="PBP"/>
    <property type="match status" value="1"/>
</dbReference>
<protein>
    <submittedName>
        <fullName evidence="1">Phospholipid-binding protein</fullName>
    </submittedName>
    <submittedName>
        <fullName evidence="2">YbhB/YbcL family Raf kinase inhibitor-like protein</fullName>
    </submittedName>
</protein>
<organism evidence="1 4">
    <name type="scientific">Riemerella anatipestifer</name>
    <name type="common">Moraxella anatipestifer</name>
    <dbReference type="NCBI Taxonomy" id="34085"/>
    <lineage>
        <taxon>Bacteria</taxon>
        <taxon>Pseudomonadati</taxon>
        <taxon>Bacteroidota</taxon>
        <taxon>Flavobacteriia</taxon>
        <taxon>Flavobacteriales</taxon>
        <taxon>Weeksellaceae</taxon>
        <taxon>Riemerella</taxon>
    </lineage>
</organism>
<dbReference type="GO" id="GO:0004860">
    <property type="term" value="F:protein kinase inhibitor activity"/>
    <property type="evidence" value="ECO:0007669"/>
    <property type="project" value="UniProtKB-KW"/>
</dbReference>
<evidence type="ECO:0000313" key="4">
    <source>
        <dbReference type="Proteomes" id="UP000189883"/>
    </source>
</evidence>
<evidence type="ECO:0000313" key="3">
    <source>
        <dbReference type="EMBL" id="MDY3513334.1"/>
    </source>
</evidence>
<dbReference type="PANTHER" id="PTHR30289">
    <property type="entry name" value="UNCHARACTERIZED PROTEIN YBCL-RELATED"/>
    <property type="match status" value="1"/>
</dbReference>
<dbReference type="CDD" id="cd00865">
    <property type="entry name" value="PEBP_bact_arch"/>
    <property type="match status" value="1"/>
</dbReference>
<dbReference type="SUPFAM" id="SSF49777">
    <property type="entry name" value="PEBP-like"/>
    <property type="match status" value="1"/>
</dbReference>
<dbReference type="OrthoDB" id="9797506at2"/>